<evidence type="ECO:0000259" key="6">
    <source>
        <dbReference type="PROSITE" id="PS50977"/>
    </source>
</evidence>
<feature type="DNA-binding region" description="H-T-H motif" evidence="5">
    <location>
        <begin position="43"/>
        <end position="62"/>
    </location>
</feature>
<dbReference type="InterPro" id="IPR009057">
    <property type="entry name" value="Homeodomain-like_sf"/>
</dbReference>
<dbReference type="AlphaFoldDB" id="G0ACZ8"/>
<keyword evidence="1" id="KW-0678">Repressor</keyword>
<sequence length="207" mass="22192">MSNSLSDPVNVSRSRGRPREFDMDQALDKAVRVFSERGYHATTVCDLTQAMQLASGSVYKAFKDKKSVFLAALDRYKTVRDAQLRAVVSAGATGKDQVRLALAFYADASHGAGGLEGCMVVGSAAELATFDPDVAQWVTAALTRNEVLIGALIRQGQQDGSIPPHIDSAATARLLLCMIQGMRVVGKTGRTRNEMSVLTDIAMKVLA</sequence>
<dbReference type="PROSITE" id="PS01081">
    <property type="entry name" value="HTH_TETR_1"/>
    <property type="match status" value="1"/>
</dbReference>
<dbReference type="PANTHER" id="PTHR47506:SF10">
    <property type="entry name" value="TRANSCRIPTIONAL REGULATORY PROTEIN"/>
    <property type="match status" value="1"/>
</dbReference>
<evidence type="ECO:0000256" key="5">
    <source>
        <dbReference type="PROSITE-ProRule" id="PRU00335"/>
    </source>
</evidence>
<reference evidence="8" key="6">
    <citation type="submission" date="2011-05" db="EMBL/GenBank/DDBJ databases">
        <title>Complete sequence of Collimonas fungivorans Ter331.</title>
        <authorList>
            <person name="Leveau J.H."/>
        </authorList>
    </citation>
    <scope>NUCLEOTIDE SEQUENCE [LARGE SCALE GENOMIC DNA]</scope>
    <source>
        <strain evidence="8">Ter331</strain>
    </source>
</reference>
<keyword evidence="4" id="KW-0804">Transcription</keyword>
<dbReference type="GO" id="GO:0003677">
    <property type="term" value="F:DNA binding"/>
    <property type="evidence" value="ECO:0007669"/>
    <property type="project" value="UniProtKB-UniRule"/>
</dbReference>
<dbReference type="PANTHER" id="PTHR47506">
    <property type="entry name" value="TRANSCRIPTIONAL REGULATORY PROTEIN"/>
    <property type="match status" value="1"/>
</dbReference>
<dbReference type="Pfam" id="PF16925">
    <property type="entry name" value="TetR_C_13"/>
    <property type="match status" value="1"/>
</dbReference>
<evidence type="ECO:0000313" key="8">
    <source>
        <dbReference type="Proteomes" id="UP000008392"/>
    </source>
</evidence>
<organism evidence="7 8">
    <name type="scientific">Collimonas fungivorans (strain Ter331)</name>
    <dbReference type="NCBI Taxonomy" id="1005048"/>
    <lineage>
        <taxon>Bacteria</taxon>
        <taxon>Pseudomonadati</taxon>
        <taxon>Pseudomonadota</taxon>
        <taxon>Betaproteobacteria</taxon>
        <taxon>Burkholderiales</taxon>
        <taxon>Oxalobacteraceae</taxon>
        <taxon>Collimonas</taxon>
    </lineage>
</organism>
<name>G0ACZ8_COLFT</name>
<keyword evidence="2" id="KW-0805">Transcription regulation</keyword>
<reference evidence="7 8" key="3">
    <citation type="journal article" date="2008" name="FEMS Microbiol. Ecol.">
        <title>Identification and characterization of genes underlying chitinolysis in Collimonas fungivorans Ter331.</title>
        <authorList>
            <person name="Fritsche K."/>
            <person name="de Boer W."/>
            <person name="Gerards S."/>
            <person name="van den Berg M."/>
            <person name="van Veen J.A."/>
            <person name="Leveau J.H."/>
        </authorList>
    </citation>
    <scope>NUCLEOTIDE SEQUENCE [LARGE SCALE GENOMIC DNA]</scope>
    <source>
        <strain evidence="7 8">Ter331</strain>
    </source>
</reference>
<dbReference type="InterPro" id="IPR036271">
    <property type="entry name" value="Tet_transcr_reg_TetR-rel_C_sf"/>
</dbReference>
<reference evidence="7 8" key="2">
    <citation type="journal article" date="2006" name="J. Microbiol. Methods">
        <title>Genomic flank-sequencing of plasposon insertion sites for rapid identification of functional genes.</title>
        <authorList>
            <person name="Leveau J.H."/>
            <person name="Gerards S."/>
            <person name="Fritsche K."/>
            <person name="Zondag G."/>
            <person name="van Veen J.A."/>
        </authorList>
    </citation>
    <scope>NUCLEOTIDE SEQUENCE [LARGE SCALE GENOMIC DNA]</scope>
    <source>
        <strain evidence="7 8">Ter331</strain>
    </source>
</reference>
<dbReference type="Gene3D" id="1.10.10.60">
    <property type="entry name" value="Homeodomain-like"/>
    <property type="match status" value="1"/>
</dbReference>
<reference evidence="7 8" key="4">
    <citation type="journal article" date="2010" name="Environ. Microbiol.">
        <title>The bacterial genus Collimonas: mycophagy, weathering and other adaptive solutions to life in oligotrophic soil environments.</title>
        <authorList>
            <person name="Leveau J.H."/>
            <person name="Uroz S."/>
            <person name="de Boer W."/>
        </authorList>
    </citation>
    <scope>NUCLEOTIDE SEQUENCE [LARGE SCALE GENOMIC DNA]</scope>
    <source>
        <strain evidence="7 8">Ter331</strain>
    </source>
</reference>
<protein>
    <submittedName>
        <fullName evidence="7">Transcriptional regulator, TetR family</fullName>
    </submittedName>
</protein>
<evidence type="ECO:0000256" key="4">
    <source>
        <dbReference type="ARBA" id="ARBA00023163"/>
    </source>
</evidence>
<dbReference type="RefSeq" id="WP_014007255.1">
    <property type="nucleotide sequence ID" value="NC_015856.1"/>
</dbReference>
<accession>G0ACZ8</accession>
<dbReference type="HOGENOM" id="CLU_069356_28_0_4"/>
<evidence type="ECO:0000256" key="1">
    <source>
        <dbReference type="ARBA" id="ARBA00022491"/>
    </source>
</evidence>
<dbReference type="PROSITE" id="PS50977">
    <property type="entry name" value="HTH_TETR_2"/>
    <property type="match status" value="1"/>
</dbReference>
<evidence type="ECO:0000256" key="3">
    <source>
        <dbReference type="ARBA" id="ARBA00023125"/>
    </source>
</evidence>
<evidence type="ECO:0000256" key="2">
    <source>
        <dbReference type="ARBA" id="ARBA00023015"/>
    </source>
</evidence>
<reference evidence="7 8" key="5">
    <citation type="journal article" date="2011" name="ISME J.">
        <title>Dual transcriptional profiling of a bacterial/fungal confrontation: Collimonas fungivorans versus Aspergillus niger.</title>
        <authorList>
            <person name="Mela F."/>
            <person name="Fritsche K."/>
            <person name="de Boer W."/>
            <person name="van Veen J.A."/>
            <person name="de Graaff L.H."/>
            <person name="van den Berg M."/>
            <person name="Leveau J.H."/>
        </authorList>
    </citation>
    <scope>NUCLEOTIDE SEQUENCE [LARGE SCALE GENOMIC DNA]</scope>
    <source>
        <strain evidence="7 8">Ter331</strain>
    </source>
</reference>
<proteinExistence type="predicted"/>
<dbReference type="Pfam" id="PF00440">
    <property type="entry name" value="TetR_N"/>
    <property type="match status" value="1"/>
</dbReference>
<dbReference type="SUPFAM" id="SSF48498">
    <property type="entry name" value="Tetracyclin repressor-like, C-terminal domain"/>
    <property type="match status" value="1"/>
</dbReference>
<evidence type="ECO:0000313" key="7">
    <source>
        <dbReference type="EMBL" id="AEK63103.1"/>
    </source>
</evidence>
<dbReference type="InterPro" id="IPR023772">
    <property type="entry name" value="DNA-bd_HTH_TetR-type_CS"/>
</dbReference>
<feature type="domain" description="HTH tetR-type" evidence="6">
    <location>
        <begin position="20"/>
        <end position="80"/>
    </location>
</feature>
<dbReference type="Proteomes" id="UP000008392">
    <property type="component" value="Chromosome"/>
</dbReference>
<dbReference type="EMBL" id="CP002745">
    <property type="protein sequence ID" value="AEK63103.1"/>
    <property type="molecule type" value="Genomic_DNA"/>
</dbReference>
<keyword evidence="8" id="KW-1185">Reference proteome</keyword>
<dbReference type="STRING" id="1005048.CFU_3279"/>
<dbReference type="Gene3D" id="1.10.357.10">
    <property type="entry name" value="Tetracycline Repressor, domain 2"/>
    <property type="match status" value="1"/>
</dbReference>
<dbReference type="eggNOG" id="COG1309">
    <property type="taxonomic scope" value="Bacteria"/>
</dbReference>
<dbReference type="InterPro" id="IPR011075">
    <property type="entry name" value="TetR_C"/>
</dbReference>
<reference evidence="7 8" key="1">
    <citation type="journal article" date="2004" name="Environ. Microbiol.">
        <title>Phylogeny-function analysis of (meta)genomic libraries: screening for expression of ribosomal RNA genes by large-insert library fluorescent in situ hybridization (LIL-FISH).</title>
        <authorList>
            <person name="Leveau J.H."/>
            <person name="Gerards S."/>
            <person name="de Boer W."/>
            <person name="van Veen J.A."/>
        </authorList>
    </citation>
    <scope>NUCLEOTIDE SEQUENCE [LARGE SCALE GENOMIC DNA]</scope>
    <source>
        <strain evidence="7 8">Ter331</strain>
    </source>
</reference>
<gene>
    <name evidence="7" type="primary">ycfQ</name>
    <name evidence="7" type="ordered locus">CFU_3279</name>
</gene>
<dbReference type="KEGG" id="cfu:CFU_3279"/>
<dbReference type="InterPro" id="IPR001647">
    <property type="entry name" value="HTH_TetR"/>
</dbReference>
<dbReference type="SUPFAM" id="SSF46689">
    <property type="entry name" value="Homeodomain-like"/>
    <property type="match status" value="1"/>
</dbReference>
<keyword evidence="3 5" id="KW-0238">DNA-binding</keyword>